<reference evidence="2 3" key="1">
    <citation type="journal article" date="2018" name="Nat. Ecol. Evol.">
        <title>Pezizomycetes genomes reveal the molecular basis of ectomycorrhizal truffle lifestyle.</title>
        <authorList>
            <person name="Murat C."/>
            <person name="Payen T."/>
            <person name="Noel B."/>
            <person name="Kuo A."/>
            <person name="Morin E."/>
            <person name="Chen J."/>
            <person name="Kohler A."/>
            <person name="Krizsan K."/>
            <person name="Balestrini R."/>
            <person name="Da Silva C."/>
            <person name="Montanini B."/>
            <person name="Hainaut M."/>
            <person name="Levati E."/>
            <person name="Barry K.W."/>
            <person name="Belfiori B."/>
            <person name="Cichocki N."/>
            <person name="Clum A."/>
            <person name="Dockter R.B."/>
            <person name="Fauchery L."/>
            <person name="Guy J."/>
            <person name="Iotti M."/>
            <person name="Le Tacon F."/>
            <person name="Lindquist E.A."/>
            <person name="Lipzen A."/>
            <person name="Malagnac F."/>
            <person name="Mello A."/>
            <person name="Molinier V."/>
            <person name="Miyauchi S."/>
            <person name="Poulain J."/>
            <person name="Riccioni C."/>
            <person name="Rubini A."/>
            <person name="Sitrit Y."/>
            <person name="Splivallo R."/>
            <person name="Traeger S."/>
            <person name="Wang M."/>
            <person name="Zifcakova L."/>
            <person name="Wipf D."/>
            <person name="Zambonelli A."/>
            <person name="Paolocci F."/>
            <person name="Nowrousian M."/>
            <person name="Ottonello S."/>
            <person name="Baldrian P."/>
            <person name="Spatafora J.W."/>
            <person name="Henrissat B."/>
            <person name="Nagy L.G."/>
            <person name="Aury J.M."/>
            <person name="Wincker P."/>
            <person name="Grigoriev I.V."/>
            <person name="Bonfante P."/>
            <person name="Martin F.M."/>
        </authorList>
    </citation>
    <scope>NUCLEOTIDE SEQUENCE [LARGE SCALE GENOMIC DNA]</scope>
    <source>
        <strain evidence="2 3">CCBAS932</strain>
    </source>
</reference>
<feature type="compositionally biased region" description="Acidic residues" evidence="1">
    <location>
        <begin position="112"/>
        <end position="121"/>
    </location>
</feature>
<feature type="region of interest" description="Disordered" evidence="1">
    <location>
        <begin position="377"/>
        <end position="493"/>
    </location>
</feature>
<proteinExistence type="predicted"/>
<evidence type="ECO:0000313" key="2">
    <source>
        <dbReference type="EMBL" id="RPB17398.1"/>
    </source>
</evidence>
<sequence>MLCLKRGFVLTQKFDAFDSTKMFQLIRNVTPEMQKFYGDFWDQQLVRDLIHAICIDKVRNDRALVRKKAREAEAKARALLESGGNVTEKDKYPHMERSREVEERATEPNTIGEEEEQEEEDGNNKGDDDADFYTAPPPRVEPIYPPIYQPVTPMHPRFATNHTRDTILSIDTLDLGDENAINSNQAPEYVLSTPDIHEMYTTTTESSPFSIISPLAGKGTMPKKGGVQDGLETPHSRMPPPRVFRTNTSSQSRTFSPTPEFAVFVPETQQHRETQERQARPTPTQETIGKPAYIPIHIKGFSPMYIAANITYEEFESRVAQRIEIPDDRFLLYRPAAAGAAKNKWVTVGTQSAWVKLVETCGEEGAVVKVVEEGYFHEDAPDSDDDDENTTTINPTILAMQKTRKVGRPPGRASQMRGSQMRESQVPESQFPEPHQDSQVPDSQVAGPSGIAPARRRNNTGKGKDSNPKSTEMAPKTEKKLSPNASEATTAATAATATITSSGRAIKRSMKAAQALDDKAIKEAANQVTASRLVIKRKREDFAL</sequence>
<dbReference type="EMBL" id="ML119106">
    <property type="protein sequence ID" value="RPB17398.1"/>
    <property type="molecule type" value="Genomic_DNA"/>
</dbReference>
<keyword evidence="3" id="KW-1185">Reference proteome</keyword>
<dbReference type="OrthoDB" id="5505572at2759"/>
<gene>
    <name evidence="2" type="ORF">P167DRAFT_569856</name>
</gene>
<feature type="region of interest" description="Disordered" evidence="1">
    <location>
        <begin position="268"/>
        <end position="288"/>
    </location>
</feature>
<feature type="compositionally biased region" description="Polar residues" evidence="1">
    <location>
        <begin position="416"/>
        <end position="428"/>
    </location>
</feature>
<protein>
    <submittedName>
        <fullName evidence="2">Uncharacterized protein</fullName>
    </submittedName>
</protein>
<feature type="compositionally biased region" description="Basic and acidic residues" evidence="1">
    <location>
        <begin position="269"/>
        <end position="279"/>
    </location>
</feature>
<dbReference type="AlphaFoldDB" id="A0A3N4L6J1"/>
<dbReference type="Proteomes" id="UP000277580">
    <property type="component" value="Unassembled WGS sequence"/>
</dbReference>
<dbReference type="InParanoid" id="A0A3N4L6J1"/>
<feature type="region of interest" description="Disordered" evidence="1">
    <location>
        <begin position="81"/>
        <end position="134"/>
    </location>
</feature>
<name>A0A3N4L6J1_9PEZI</name>
<feature type="region of interest" description="Disordered" evidence="1">
    <location>
        <begin position="221"/>
        <end position="256"/>
    </location>
</feature>
<feature type="compositionally biased region" description="Basic and acidic residues" evidence="1">
    <location>
        <begin position="87"/>
        <end position="106"/>
    </location>
</feature>
<evidence type="ECO:0000313" key="3">
    <source>
        <dbReference type="Proteomes" id="UP000277580"/>
    </source>
</evidence>
<accession>A0A3N4L6J1</accession>
<feature type="compositionally biased region" description="Polar residues" evidence="1">
    <location>
        <begin position="245"/>
        <end position="256"/>
    </location>
</feature>
<evidence type="ECO:0000256" key="1">
    <source>
        <dbReference type="SAM" id="MobiDB-lite"/>
    </source>
</evidence>
<organism evidence="2 3">
    <name type="scientific">Morchella conica CCBAS932</name>
    <dbReference type="NCBI Taxonomy" id="1392247"/>
    <lineage>
        <taxon>Eukaryota</taxon>
        <taxon>Fungi</taxon>
        <taxon>Dikarya</taxon>
        <taxon>Ascomycota</taxon>
        <taxon>Pezizomycotina</taxon>
        <taxon>Pezizomycetes</taxon>
        <taxon>Pezizales</taxon>
        <taxon>Morchellaceae</taxon>
        <taxon>Morchella</taxon>
    </lineage>
</organism>